<proteinExistence type="predicted"/>
<evidence type="ECO:0000256" key="1">
    <source>
        <dbReference type="SAM" id="MobiDB-lite"/>
    </source>
</evidence>
<sequence length="53" mass="5945">MLLSHLREQHITRTPLPLFPTPCLPPTPMSTHAQTVQPAMIRNNRTQNLSISG</sequence>
<feature type="region of interest" description="Disordered" evidence="1">
    <location>
        <begin position="15"/>
        <end position="34"/>
    </location>
</feature>
<organism evidence="2">
    <name type="scientific">Anguilla anguilla</name>
    <name type="common">European freshwater eel</name>
    <name type="synonym">Muraena anguilla</name>
    <dbReference type="NCBI Taxonomy" id="7936"/>
    <lineage>
        <taxon>Eukaryota</taxon>
        <taxon>Metazoa</taxon>
        <taxon>Chordata</taxon>
        <taxon>Craniata</taxon>
        <taxon>Vertebrata</taxon>
        <taxon>Euteleostomi</taxon>
        <taxon>Actinopterygii</taxon>
        <taxon>Neopterygii</taxon>
        <taxon>Teleostei</taxon>
        <taxon>Anguilliformes</taxon>
        <taxon>Anguillidae</taxon>
        <taxon>Anguilla</taxon>
    </lineage>
</organism>
<accession>A0A0E9RBD2</accession>
<evidence type="ECO:0000313" key="2">
    <source>
        <dbReference type="EMBL" id="JAH25663.1"/>
    </source>
</evidence>
<dbReference type="EMBL" id="GBXM01082914">
    <property type="protein sequence ID" value="JAH25663.1"/>
    <property type="molecule type" value="Transcribed_RNA"/>
</dbReference>
<reference evidence="2" key="1">
    <citation type="submission" date="2014-11" db="EMBL/GenBank/DDBJ databases">
        <authorList>
            <person name="Amaro Gonzalez C."/>
        </authorList>
    </citation>
    <scope>NUCLEOTIDE SEQUENCE</scope>
</reference>
<feature type="compositionally biased region" description="Pro residues" evidence="1">
    <location>
        <begin position="17"/>
        <end position="28"/>
    </location>
</feature>
<protein>
    <submittedName>
        <fullName evidence="2">Uncharacterized protein</fullName>
    </submittedName>
</protein>
<name>A0A0E9RBD2_ANGAN</name>
<reference evidence="2" key="2">
    <citation type="journal article" date="2015" name="Fish Shellfish Immunol.">
        <title>Early steps in the European eel (Anguilla anguilla)-Vibrio vulnificus interaction in the gills: Role of the RtxA13 toxin.</title>
        <authorList>
            <person name="Callol A."/>
            <person name="Pajuelo D."/>
            <person name="Ebbesson L."/>
            <person name="Teles M."/>
            <person name="MacKenzie S."/>
            <person name="Amaro C."/>
        </authorList>
    </citation>
    <scope>NUCLEOTIDE SEQUENCE</scope>
</reference>
<dbReference type="AlphaFoldDB" id="A0A0E9RBD2"/>